<dbReference type="RefSeq" id="WP_179941021.1">
    <property type="nucleotide sequence ID" value="NZ_JACBYF010000005.1"/>
</dbReference>
<proteinExistence type="predicted"/>
<evidence type="ECO:0000313" key="3">
    <source>
        <dbReference type="Proteomes" id="UP000531840"/>
    </source>
</evidence>
<sequence>MKIQTNRNFDYEKEHIIKNHPSAKCYNIKFKAEDNSDLFGELFIPKDTCKGIFIEIPDYNVAPKDYLNLSRYTIHNYAVLSIHARGQIGKSNNMQNWSVYAPLLNTDYYTYFYQDVIDFITILEKEIPKKPIYIYGVGQGAAVGLVASTYKNDVKKLFLSNIDMCDFETIYYTNKDVGFYEPMREYSRNNFNKEAEMFEQLQKIDVLNYAEKVTAKLYYAQSQLKPTTPLECQNRFLELIKDKEVQYYRKFEKENLQECFFDEYILEVLTEL</sequence>
<accession>A0ABX2SZ17</accession>
<evidence type="ECO:0000313" key="2">
    <source>
        <dbReference type="EMBL" id="NYS47298.1"/>
    </source>
</evidence>
<gene>
    <name evidence="2" type="ORF">HZY85_03690</name>
</gene>
<comment type="caution">
    <text evidence="2">The sequence shown here is derived from an EMBL/GenBank/DDBJ whole genome shotgun (WGS) entry which is preliminary data.</text>
</comment>
<dbReference type="InterPro" id="IPR029058">
    <property type="entry name" value="AB_hydrolase_fold"/>
</dbReference>
<dbReference type="InterPro" id="IPR039069">
    <property type="entry name" value="CE7"/>
</dbReference>
<dbReference type="EMBL" id="JACBYF010000005">
    <property type="protein sequence ID" value="NYS47298.1"/>
    <property type="molecule type" value="Genomic_DNA"/>
</dbReference>
<dbReference type="InterPro" id="IPR008391">
    <property type="entry name" value="AXE1_dom"/>
</dbReference>
<evidence type="ECO:0000259" key="1">
    <source>
        <dbReference type="Pfam" id="PF05448"/>
    </source>
</evidence>
<dbReference type="Pfam" id="PF05448">
    <property type="entry name" value="AXE1"/>
    <property type="match status" value="1"/>
</dbReference>
<dbReference type="Gene3D" id="3.40.50.1820">
    <property type="entry name" value="alpha/beta hydrolase"/>
    <property type="match status" value="1"/>
</dbReference>
<reference evidence="2 3" key="1">
    <citation type="submission" date="2020-07" db="EMBL/GenBank/DDBJ databases">
        <title>MOT database genomes.</title>
        <authorList>
            <person name="Joseph S."/>
            <person name="Aduse-Opoku J."/>
            <person name="Hashim A."/>
            <person name="Wade W."/>
            <person name="Curtis M."/>
        </authorList>
    </citation>
    <scope>NUCLEOTIDE SEQUENCE [LARGE SCALE GENOMIC DNA]</scope>
    <source>
        <strain evidence="2 3">CIP 106318</strain>
    </source>
</reference>
<dbReference type="SUPFAM" id="SSF53474">
    <property type="entry name" value="alpha/beta-Hydrolases"/>
    <property type="match status" value="1"/>
</dbReference>
<protein>
    <submittedName>
        <fullName evidence="2">Acetylxylan esterase</fullName>
    </submittedName>
</protein>
<dbReference type="PANTHER" id="PTHR40111:SF1">
    <property type="entry name" value="CEPHALOSPORIN-C DEACETYLASE"/>
    <property type="match status" value="1"/>
</dbReference>
<dbReference type="PANTHER" id="PTHR40111">
    <property type="entry name" value="CEPHALOSPORIN-C DEACETYLASE"/>
    <property type="match status" value="1"/>
</dbReference>
<dbReference type="Proteomes" id="UP000531840">
    <property type="component" value="Unassembled WGS sequence"/>
</dbReference>
<keyword evidence="3" id="KW-1185">Reference proteome</keyword>
<name>A0ABX2SZ17_9BACL</name>
<organism evidence="2 3">
    <name type="scientific">Gemelliphila palaticanis</name>
    <dbReference type="NCBI Taxonomy" id="81950"/>
    <lineage>
        <taxon>Bacteria</taxon>
        <taxon>Bacillati</taxon>
        <taxon>Bacillota</taxon>
        <taxon>Bacilli</taxon>
        <taxon>Bacillales</taxon>
        <taxon>Gemellaceae</taxon>
        <taxon>Gemelliphila</taxon>
    </lineage>
</organism>
<feature type="domain" description="Acetyl xylan esterase" evidence="1">
    <location>
        <begin position="10"/>
        <end position="259"/>
    </location>
</feature>